<accession>A1D7W7</accession>
<gene>
    <name evidence="6" type="ORF">NFIA_069820</name>
</gene>
<dbReference type="InterPro" id="IPR052210">
    <property type="entry name" value="LysM1-like"/>
</dbReference>
<dbReference type="KEGG" id="nfi:NFIA_069820"/>
<keyword evidence="7" id="KW-1185">Reference proteome</keyword>
<dbReference type="OrthoDB" id="2281372at2759"/>
<dbReference type="CDD" id="cd00118">
    <property type="entry name" value="LysM"/>
    <property type="match status" value="5"/>
</dbReference>
<evidence type="ECO:0000313" key="7">
    <source>
        <dbReference type="Proteomes" id="UP000006702"/>
    </source>
</evidence>
<feature type="chain" id="PRO_5002633851" evidence="4">
    <location>
        <begin position="18"/>
        <end position="451"/>
    </location>
</feature>
<feature type="domain" description="LysM" evidence="5">
    <location>
        <begin position="338"/>
        <end position="386"/>
    </location>
</feature>
<protein>
    <submittedName>
        <fullName evidence="6">LysM domain protein</fullName>
    </submittedName>
</protein>
<proteinExistence type="predicted"/>
<evidence type="ECO:0000259" key="5">
    <source>
        <dbReference type="PROSITE" id="PS51782"/>
    </source>
</evidence>
<dbReference type="Proteomes" id="UP000006702">
    <property type="component" value="Unassembled WGS sequence"/>
</dbReference>
<dbReference type="STRING" id="331117.A1D7W7"/>
<feature type="domain" description="LysM" evidence="5">
    <location>
        <begin position="403"/>
        <end position="449"/>
    </location>
</feature>
<name>A1D7W7_NEOFI</name>
<dbReference type="SMART" id="SM00257">
    <property type="entry name" value="LysM"/>
    <property type="match status" value="5"/>
</dbReference>
<dbReference type="HOGENOM" id="CLU_010591_8_2_1"/>
<evidence type="ECO:0000256" key="1">
    <source>
        <dbReference type="ARBA" id="ARBA00022669"/>
    </source>
</evidence>
<evidence type="ECO:0000256" key="3">
    <source>
        <dbReference type="ARBA" id="ARBA00023026"/>
    </source>
</evidence>
<evidence type="ECO:0000313" key="6">
    <source>
        <dbReference type="EMBL" id="EAW21811.1"/>
    </source>
</evidence>
<dbReference type="RefSeq" id="XP_001263708.1">
    <property type="nucleotide sequence ID" value="XM_001263707.1"/>
</dbReference>
<dbReference type="PROSITE" id="PS51782">
    <property type="entry name" value="LYSM"/>
    <property type="match status" value="5"/>
</dbReference>
<feature type="signal peptide" evidence="4">
    <location>
        <begin position="1"/>
        <end position="17"/>
    </location>
</feature>
<feature type="domain" description="LysM" evidence="5">
    <location>
        <begin position="45"/>
        <end position="91"/>
    </location>
</feature>
<keyword evidence="3" id="KW-0843">Virulence</keyword>
<sequence>MIFSTILALTLWGSANAATLGRRFSNGDFATGETDPNVSSGCTYWANSIKSTDTCAALESYYGITIAQLVSWNPSLSASDCVLTVGWSYCVEAPAVKTTRKTTMTTATTKTTTNVVTTTTPTTTTITGGVPSPTQSGLTTSCNAFYKVQPGDYCYQIMTTYGNFSLDQFYEWNPTVKSDCSGLQAGYYVCVGVAGSDTAPTTITAAPTTTTATTTSSSYSPQQTGITKECNKYYFVQKDDSCAGIAIKYSISVTDFYNWNPAVGLSCGTLLAGYYVCVGISGMTLNLPVLNLLIPLNLVANTFEGTSTTTEKSTTTTAAATSAGPSPTQAGITADCETYYQAVSGDSCWSIVNEKYTYLTSDEFYTWNPAVGSSCANLQGGYYYCVATKTVHPMPNTTSTCKTWHLVASGDSCWSIEQQYSITATQFGTWNPYVGSSCASLWLGYYVCVGI</sequence>
<evidence type="ECO:0000256" key="4">
    <source>
        <dbReference type="SAM" id="SignalP"/>
    </source>
</evidence>
<dbReference type="VEuPathDB" id="FungiDB:NFIA_069820"/>
<keyword evidence="1" id="KW-0147">Chitin-binding</keyword>
<feature type="domain" description="LysM" evidence="5">
    <location>
        <begin position="232"/>
        <end position="278"/>
    </location>
</feature>
<dbReference type="GeneID" id="4590354"/>
<feature type="domain" description="LysM" evidence="5">
    <location>
        <begin position="144"/>
        <end position="191"/>
    </location>
</feature>
<evidence type="ECO:0000256" key="2">
    <source>
        <dbReference type="ARBA" id="ARBA00022729"/>
    </source>
</evidence>
<dbReference type="OMA" id="CTKYHLV"/>
<dbReference type="eggNOG" id="KOG2806">
    <property type="taxonomic scope" value="Eukaryota"/>
</dbReference>
<organism evidence="6 7">
    <name type="scientific">Neosartorya fischeri (strain ATCC 1020 / DSM 3700 / CBS 544.65 / FGSC A1164 / JCM 1740 / NRRL 181 / WB 181)</name>
    <name type="common">Aspergillus fischerianus</name>
    <dbReference type="NCBI Taxonomy" id="331117"/>
    <lineage>
        <taxon>Eukaryota</taxon>
        <taxon>Fungi</taxon>
        <taxon>Dikarya</taxon>
        <taxon>Ascomycota</taxon>
        <taxon>Pezizomycotina</taxon>
        <taxon>Eurotiomycetes</taxon>
        <taxon>Eurotiomycetidae</taxon>
        <taxon>Eurotiales</taxon>
        <taxon>Aspergillaceae</taxon>
        <taxon>Aspergillus</taxon>
        <taxon>Aspergillus subgen. Fumigati</taxon>
    </lineage>
</organism>
<dbReference type="AlphaFoldDB" id="A1D7W7"/>
<dbReference type="InterPro" id="IPR036779">
    <property type="entry name" value="LysM_dom_sf"/>
</dbReference>
<dbReference type="EMBL" id="DS027690">
    <property type="protein sequence ID" value="EAW21811.1"/>
    <property type="molecule type" value="Genomic_DNA"/>
</dbReference>
<dbReference type="Gene3D" id="3.10.350.10">
    <property type="entry name" value="LysM domain"/>
    <property type="match status" value="5"/>
</dbReference>
<keyword evidence="2 4" id="KW-0732">Signal</keyword>
<dbReference type="Pfam" id="PF01476">
    <property type="entry name" value="LysM"/>
    <property type="match status" value="4"/>
</dbReference>
<dbReference type="InterPro" id="IPR018392">
    <property type="entry name" value="LysM"/>
</dbReference>
<dbReference type="PANTHER" id="PTHR34997:SF2">
    <property type="entry name" value="LYSM DOMAIN-CONTAINING PROTEIN-RELATED"/>
    <property type="match status" value="1"/>
</dbReference>
<dbReference type="PANTHER" id="PTHR34997">
    <property type="entry name" value="AM15"/>
    <property type="match status" value="1"/>
</dbReference>
<dbReference type="GO" id="GO:0008061">
    <property type="term" value="F:chitin binding"/>
    <property type="evidence" value="ECO:0007669"/>
    <property type="project" value="UniProtKB-KW"/>
</dbReference>
<dbReference type="SUPFAM" id="SSF54106">
    <property type="entry name" value="LysM domain"/>
    <property type="match status" value="3"/>
</dbReference>
<reference evidence="7" key="1">
    <citation type="journal article" date="2008" name="PLoS Genet.">
        <title>Genomic islands in the pathogenic filamentous fungus Aspergillus fumigatus.</title>
        <authorList>
            <person name="Fedorova N.D."/>
            <person name="Khaldi N."/>
            <person name="Joardar V.S."/>
            <person name="Maiti R."/>
            <person name="Amedeo P."/>
            <person name="Anderson M.J."/>
            <person name="Crabtree J."/>
            <person name="Silva J.C."/>
            <person name="Badger J.H."/>
            <person name="Albarraq A."/>
            <person name="Angiuoli S."/>
            <person name="Bussey H."/>
            <person name="Bowyer P."/>
            <person name="Cotty P.J."/>
            <person name="Dyer P.S."/>
            <person name="Egan A."/>
            <person name="Galens K."/>
            <person name="Fraser-Liggett C.M."/>
            <person name="Haas B.J."/>
            <person name="Inman J.M."/>
            <person name="Kent R."/>
            <person name="Lemieux S."/>
            <person name="Malavazi I."/>
            <person name="Orvis J."/>
            <person name="Roemer T."/>
            <person name="Ronning C.M."/>
            <person name="Sundaram J.P."/>
            <person name="Sutton G."/>
            <person name="Turner G."/>
            <person name="Venter J.C."/>
            <person name="White O.R."/>
            <person name="Whitty B.R."/>
            <person name="Youngman P."/>
            <person name="Wolfe K.H."/>
            <person name="Goldman G.H."/>
            <person name="Wortman J.R."/>
            <person name="Jiang B."/>
            <person name="Denning D.W."/>
            <person name="Nierman W.C."/>
        </authorList>
    </citation>
    <scope>NUCLEOTIDE SEQUENCE [LARGE SCALE GENOMIC DNA]</scope>
    <source>
        <strain evidence="7">ATCC 1020 / DSM 3700 / CBS 544.65 / FGSC A1164 / JCM 1740 / NRRL 181 / WB 181</strain>
    </source>
</reference>